<dbReference type="OrthoDB" id="141930at2"/>
<keyword evidence="2" id="KW-1185">Reference proteome</keyword>
<dbReference type="RefSeq" id="WP_084274960.1">
    <property type="nucleotide sequence ID" value="NZ_AP026671.1"/>
</dbReference>
<reference evidence="2" key="1">
    <citation type="submission" date="2017-04" db="EMBL/GenBank/DDBJ databases">
        <authorList>
            <person name="Varghese N."/>
            <person name="Submissions S."/>
        </authorList>
    </citation>
    <scope>NUCLEOTIDE SEQUENCE [LARGE SCALE GENOMIC DNA]</scope>
    <source>
        <strain evidence="2">DSM 16512</strain>
    </source>
</reference>
<proteinExistence type="predicted"/>
<evidence type="ECO:0008006" key="3">
    <source>
        <dbReference type="Google" id="ProtNLM"/>
    </source>
</evidence>
<dbReference type="Proteomes" id="UP000192602">
    <property type="component" value="Unassembled WGS sequence"/>
</dbReference>
<name>A0A1W1WQV8_9BACT</name>
<sequence>MVIKKEAAKILLALHRSDDKTINVEKLNSEAVEELDLSGLVRFPIPAKIELTYSGAMVAQILADVENSIEKIEDWKESFKWVSSEVIAMIDAAIKGKNKTTKISNDELERRGFAKDGELTQAALDLFNAYAITEPELSIDAKLAEYIRKSPMGPTDAHYLPIEGNSKDLLEAMRLIAYSVPHGDFFTFTELGQAVKETLSLGGWANEGGVLDISILDSIALVADGEDVDVDTLLQLETLGYVTDVDTLTKAGEKALEVYRIFKDKTEKPLYSFAIEKEEVETLKTIDRIWKEKYTSNPEETAHFDEIKKELVDRKVREYKKILEKYGRRLDEMPKKKQEIAKKFGEAKDMIKWFEENFDLREYLYSLEAFGLISEGVDSKGRAVYYVNEDGQRVIEDQADERSIHSWSVKTLTISNKIFSSPNREWVEEARKERILGTYEPSSSGLLYEELANKEKLPFMTRYEMDIFKMIPEAGVACEEILSESLHEDEYIHRKEALDKLEAKGFIEILPDGHIIETEYGKMMDEALSGVPEGFGAPVNPTIYRVVKAIAETGSMYVKEQKVRIMPENIKEAIKRSGLSRESFEKAYVAAREAKFLGKNSVNEAGLKMLEAVEILNG</sequence>
<dbReference type="Pfam" id="PF04458">
    <property type="entry name" value="DUF505"/>
    <property type="match status" value="1"/>
</dbReference>
<dbReference type="EMBL" id="FWWZ01000001">
    <property type="protein sequence ID" value="SMC08691.1"/>
    <property type="molecule type" value="Genomic_DNA"/>
</dbReference>
<dbReference type="STRING" id="1069081.SAMN05660197_0455"/>
<dbReference type="AlphaFoldDB" id="A0A1W1WQV8"/>
<accession>A0A1W1WQV8</accession>
<dbReference type="InterPro" id="IPR007548">
    <property type="entry name" value="DUF505"/>
</dbReference>
<evidence type="ECO:0000313" key="1">
    <source>
        <dbReference type="EMBL" id="SMC08691.1"/>
    </source>
</evidence>
<evidence type="ECO:0000313" key="2">
    <source>
        <dbReference type="Proteomes" id="UP000192602"/>
    </source>
</evidence>
<organism evidence="1 2">
    <name type="scientific">Nitratiruptor tergarcus DSM 16512</name>
    <dbReference type="NCBI Taxonomy" id="1069081"/>
    <lineage>
        <taxon>Bacteria</taxon>
        <taxon>Pseudomonadati</taxon>
        <taxon>Campylobacterota</taxon>
        <taxon>Epsilonproteobacteria</taxon>
        <taxon>Nautiliales</taxon>
        <taxon>Nitratiruptoraceae</taxon>
        <taxon>Nitratiruptor</taxon>
    </lineage>
</organism>
<gene>
    <name evidence="1" type="ORF">SAMN05660197_0455</name>
</gene>
<protein>
    <recommendedName>
        <fullName evidence="3">DUF505 domain-containing protein</fullName>
    </recommendedName>
</protein>